<proteinExistence type="inferred from homology"/>
<feature type="compositionally biased region" description="Acidic residues" evidence="4">
    <location>
        <begin position="640"/>
        <end position="652"/>
    </location>
</feature>
<feature type="region of interest" description="Disordered" evidence="4">
    <location>
        <begin position="584"/>
        <end position="652"/>
    </location>
</feature>
<dbReference type="FunFam" id="3.40.50.300:FF:000398">
    <property type="entry name" value="Type IV pilus assembly ATPase PilB"/>
    <property type="match status" value="1"/>
</dbReference>
<reference evidence="6 7" key="1">
    <citation type="submission" date="2019-04" db="EMBL/GenBank/DDBJ databases">
        <title>Natronospirillum operosus gen. nov., sp. nov., a haloalkaliphilic satellite isolated from decaying biomass of laboratory culture of cyanobacterium Geitlerinema sp. and proposal of Natronospirillaceae fam. nov. and Saccharospirillaceae fam. nov.</title>
        <authorList>
            <person name="Kevbrin V."/>
            <person name="Boltyanskaya Y."/>
            <person name="Koziaeva V."/>
            <person name="Grouzdev D.S."/>
            <person name="Park M."/>
            <person name="Cho J."/>
        </authorList>
    </citation>
    <scope>NUCLEOTIDE SEQUENCE [LARGE SCALE GENOMIC DNA]</scope>
    <source>
        <strain evidence="6 7">G-116</strain>
    </source>
</reference>
<dbReference type="FunFam" id="3.30.450.90:FF:000001">
    <property type="entry name" value="Type II secretion system ATPase GspE"/>
    <property type="match status" value="1"/>
</dbReference>
<dbReference type="Gene3D" id="3.30.300.160">
    <property type="entry name" value="Type II secretion system, protein E, N-terminal domain"/>
    <property type="match status" value="1"/>
</dbReference>
<dbReference type="Gene3D" id="3.30.450.90">
    <property type="match status" value="1"/>
</dbReference>
<keyword evidence="7" id="KW-1185">Reference proteome</keyword>
<dbReference type="GO" id="GO:0016887">
    <property type="term" value="F:ATP hydrolysis activity"/>
    <property type="evidence" value="ECO:0007669"/>
    <property type="project" value="TreeGrafter"/>
</dbReference>
<sequence length="652" mass="72688">MTQTTAAGSRQQKIRLGDLLVEKEVITEGQLKLALGEQKNSGKKIGRLLVDMGMVAEDRMLHVLAGHLQIPFLDLRRFNLNSELINKLPESHARRYRCLLLAEREDSVQLAMSDPLDLMAQDEVARTLGKTVEPAIVRESELLATLDQVYRKSGEIASLAGELETELRESDFDLAQLAGETDTKDAPVVRLLQTILEDAVQAGASDIHIEPDETTLRVRLRVDGMLQEQVMKEKRAANALVLRLKIMSNLDISEKRMPQDGRFNIRILDKSIDIRLSTMPTQYGESVVMRLLDQTAGILSLNGLGMPPSVLERFRLQIERPHGMILVTGPTGSGKTTTLYAALTELNKAHRKIITAEDPIEYRLPRIQQVQVNPKIELDFARILRSALRQDPDVILVGEMRDQETVSVGVRAALTGHMVLSTLHTNDAISSAMRLADMGVEPHLVASSLRAIVAQRLVRRICDNCSQPYTPDNRQRIWLSHLGHEPDEEVQYFRGQGCYQCNNTGYRGRIGVYELLELDDNMLFALRDQDPNRFVEAANRSPYFVNMTERALEYAREGITDLTEVFRITADLEDRDFGLAGSQKVRHGGAAGHQAARNASMAASTAPSSEQAADPKQDQPVEPLPSQDFQDSGLSLQPLDLDDDSSQGEDNH</sequence>
<evidence type="ECO:0000256" key="2">
    <source>
        <dbReference type="ARBA" id="ARBA00022741"/>
    </source>
</evidence>
<dbReference type="EMBL" id="SRMF01000005">
    <property type="protein sequence ID" value="TGG92345.1"/>
    <property type="molecule type" value="Genomic_DNA"/>
</dbReference>
<evidence type="ECO:0000256" key="3">
    <source>
        <dbReference type="ARBA" id="ARBA00022840"/>
    </source>
</evidence>
<name>A0A4Z0WBT8_9GAMM</name>
<evidence type="ECO:0000256" key="4">
    <source>
        <dbReference type="SAM" id="MobiDB-lite"/>
    </source>
</evidence>
<gene>
    <name evidence="6" type="ORF">E4656_12770</name>
</gene>
<dbReference type="InterPro" id="IPR003593">
    <property type="entry name" value="AAA+_ATPase"/>
</dbReference>
<dbReference type="Proteomes" id="UP000297475">
    <property type="component" value="Unassembled WGS sequence"/>
</dbReference>
<accession>A0A4Z0WBT8</accession>
<evidence type="ECO:0000313" key="7">
    <source>
        <dbReference type="Proteomes" id="UP000297475"/>
    </source>
</evidence>
<dbReference type="GO" id="GO:0005886">
    <property type="term" value="C:plasma membrane"/>
    <property type="evidence" value="ECO:0007669"/>
    <property type="project" value="TreeGrafter"/>
</dbReference>
<feature type="compositionally biased region" description="Low complexity" evidence="4">
    <location>
        <begin position="630"/>
        <end position="639"/>
    </location>
</feature>
<dbReference type="AlphaFoldDB" id="A0A4Z0WBT8"/>
<protein>
    <submittedName>
        <fullName evidence="6">Type II/IV secretion system protein</fullName>
    </submittedName>
</protein>
<evidence type="ECO:0000259" key="5">
    <source>
        <dbReference type="PROSITE" id="PS00662"/>
    </source>
</evidence>
<dbReference type="Pfam" id="PF05157">
    <property type="entry name" value="MshEN"/>
    <property type="match status" value="1"/>
</dbReference>
<comment type="similarity">
    <text evidence="1">Belongs to the GSP E family.</text>
</comment>
<dbReference type="PANTHER" id="PTHR30258">
    <property type="entry name" value="TYPE II SECRETION SYSTEM PROTEIN GSPE-RELATED"/>
    <property type="match status" value="1"/>
</dbReference>
<feature type="domain" description="Bacterial type II secretion system protein E" evidence="5">
    <location>
        <begin position="388"/>
        <end position="402"/>
    </location>
</feature>
<dbReference type="Pfam" id="PF00437">
    <property type="entry name" value="T2SSE"/>
    <property type="match status" value="1"/>
</dbReference>
<dbReference type="Gene3D" id="3.40.50.300">
    <property type="entry name" value="P-loop containing nucleotide triphosphate hydrolases"/>
    <property type="match status" value="1"/>
</dbReference>
<dbReference type="SUPFAM" id="SSF52540">
    <property type="entry name" value="P-loop containing nucleoside triphosphate hydrolases"/>
    <property type="match status" value="1"/>
</dbReference>
<dbReference type="PANTHER" id="PTHR30258:SF29">
    <property type="entry name" value="MSHA PILUS ASSEMBLY ATPASE MSHE"/>
    <property type="match status" value="1"/>
</dbReference>
<keyword evidence="2" id="KW-0547">Nucleotide-binding</keyword>
<feature type="compositionally biased region" description="Low complexity" evidence="4">
    <location>
        <begin position="592"/>
        <end position="606"/>
    </location>
</feature>
<evidence type="ECO:0000256" key="1">
    <source>
        <dbReference type="ARBA" id="ARBA00006611"/>
    </source>
</evidence>
<dbReference type="InterPro" id="IPR027417">
    <property type="entry name" value="P-loop_NTPase"/>
</dbReference>
<dbReference type="RefSeq" id="WP_135483679.1">
    <property type="nucleotide sequence ID" value="NZ_SRMF01000005.1"/>
</dbReference>
<dbReference type="GO" id="GO:0005524">
    <property type="term" value="F:ATP binding"/>
    <property type="evidence" value="ECO:0007669"/>
    <property type="project" value="UniProtKB-KW"/>
</dbReference>
<comment type="caution">
    <text evidence="6">The sequence shown here is derived from an EMBL/GenBank/DDBJ whole genome shotgun (WGS) entry which is preliminary data.</text>
</comment>
<dbReference type="InterPro" id="IPR007831">
    <property type="entry name" value="T2SS_GspE_N"/>
</dbReference>
<dbReference type="PROSITE" id="PS00662">
    <property type="entry name" value="T2SP_E"/>
    <property type="match status" value="1"/>
</dbReference>
<dbReference type="InterPro" id="IPR037257">
    <property type="entry name" value="T2SS_E_N_sf"/>
</dbReference>
<dbReference type="FunFam" id="3.30.300.160:FF:000002">
    <property type="entry name" value="Type II secretion system protein E"/>
    <property type="match status" value="1"/>
</dbReference>
<dbReference type="CDD" id="cd01129">
    <property type="entry name" value="PulE-GspE-like"/>
    <property type="match status" value="1"/>
</dbReference>
<keyword evidence="3" id="KW-0067">ATP-binding</keyword>
<organism evidence="6 7">
    <name type="scientific">Natronospirillum operosum</name>
    <dbReference type="NCBI Taxonomy" id="2759953"/>
    <lineage>
        <taxon>Bacteria</taxon>
        <taxon>Pseudomonadati</taxon>
        <taxon>Pseudomonadota</taxon>
        <taxon>Gammaproteobacteria</taxon>
        <taxon>Oceanospirillales</taxon>
        <taxon>Natronospirillaceae</taxon>
        <taxon>Natronospirillum</taxon>
    </lineage>
</organism>
<dbReference type="InterPro" id="IPR001482">
    <property type="entry name" value="T2SS/T4SS_dom"/>
</dbReference>
<dbReference type="SMART" id="SM00382">
    <property type="entry name" value="AAA"/>
    <property type="match status" value="1"/>
</dbReference>
<dbReference type="OrthoDB" id="9804785at2"/>
<evidence type="ECO:0000313" key="6">
    <source>
        <dbReference type="EMBL" id="TGG92345.1"/>
    </source>
</evidence>
<dbReference type="SUPFAM" id="SSF160246">
    <property type="entry name" value="EspE N-terminal domain-like"/>
    <property type="match status" value="1"/>
</dbReference>